<dbReference type="RefSeq" id="XP_064704077.1">
    <property type="nucleotide sequence ID" value="XM_064849374.1"/>
</dbReference>
<organism evidence="6 7">
    <name type="scientific">Exophiala bonariae</name>
    <dbReference type="NCBI Taxonomy" id="1690606"/>
    <lineage>
        <taxon>Eukaryota</taxon>
        <taxon>Fungi</taxon>
        <taxon>Dikarya</taxon>
        <taxon>Ascomycota</taxon>
        <taxon>Pezizomycotina</taxon>
        <taxon>Eurotiomycetes</taxon>
        <taxon>Chaetothyriomycetidae</taxon>
        <taxon>Chaetothyriales</taxon>
        <taxon>Herpotrichiellaceae</taxon>
        <taxon>Exophiala</taxon>
    </lineage>
</organism>
<feature type="binding site" evidence="5">
    <location>
        <position position="228"/>
    </location>
    <ligand>
        <name>Fe cation</name>
        <dbReference type="ChEBI" id="CHEBI:24875"/>
        <note>catalytic</note>
    </ligand>
</feature>
<dbReference type="InterPro" id="IPR004294">
    <property type="entry name" value="Carotenoid_Oase"/>
</dbReference>
<proteinExistence type="inferred from homology"/>
<keyword evidence="4 5" id="KW-0408">Iron</keyword>
<keyword evidence="7" id="KW-1185">Reference proteome</keyword>
<dbReference type="GeneID" id="89973984"/>
<dbReference type="GO" id="GO:0046872">
    <property type="term" value="F:metal ion binding"/>
    <property type="evidence" value="ECO:0007669"/>
    <property type="project" value="UniProtKB-KW"/>
</dbReference>
<reference evidence="6 7" key="1">
    <citation type="submission" date="2023-08" db="EMBL/GenBank/DDBJ databases">
        <title>Black Yeasts Isolated from many extreme environments.</title>
        <authorList>
            <person name="Coleine C."/>
            <person name="Stajich J.E."/>
            <person name="Selbmann L."/>
        </authorList>
    </citation>
    <scope>NUCLEOTIDE SEQUENCE [LARGE SCALE GENOMIC DNA]</scope>
    <source>
        <strain evidence="6 7">CCFEE 5792</strain>
    </source>
</reference>
<evidence type="ECO:0000313" key="6">
    <source>
        <dbReference type="EMBL" id="KAK5048718.1"/>
    </source>
</evidence>
<evidence type="ECO:0000256" key="5">
    <source>
        <dbReference type="PIRSR" id="PIRSR604294-1"/>
    </source>
</evidence>
<dbReference type="GO" id="GO:0010436">
    <property type="term" value="F:carotenoid dioxygenase activity"/>
    <property type="evidence" value="ECO:0007669"/>
    <property type="project" value="TreeGrafter"/>
</dbReference>
<evidence type="ECO:0008006" key="8">
    <source>
        <dbReference type="Google" id="ProtNLM"/>
    </source>
</evidence>
<comment type="cofactor">
    <cofactor evidence="5">
        <name>Fe(2+)</name>
        <dbReference type="ChEBI" id="CHEBI:29033"/>
    </cofactor>
    <text evidence="5">Binds 1 Fe(2+) ion per subunit.</text>
</comment>
<protein>
    <recommendedName>
        <fullName evidence="8">Carotenoid oxygenase</fullName>
    </recommendedName>
</protein>
<dbReference type="AlphaFoldDB" id="A0AAV9N6S8"/>
<evidence type="ECO:0000256" key="1">
    <source>
        <dbReference type="ARBA" id="ARBA00006787"/>
    </source>
</evidence>
<comment type="similarity">
    <text evidence="1">Belongs to the carotenoid oxygenase family.</text>
</comment>
<keyword evidence="2 5" id="KW-0479">Metal-binding</keyword>
<evidence type="ECO:0000313" key="7">
    <source>
        <dbReference type="Proteomes" id="UP001358417"/>
    </source>
</evidence>
<feature type="binding site" evidence="5">
    <location>
        <position position="180"/>
    </location>
    <ligand>
        <name>Fe cation</name>
        <dbReference type="ChEBI" id="CHEBI:24875"/>
        <note>catalytic</note>
    </ligand>
</feature>
<dbReference type="EMBL" id="JAVRRD010000021">
    <property type="protein sequence ID" value="KAK5048718.1"/>
    <property type="molecule type" value="Genomic_DNA"/>
</dbReference>
<dbReference type="GO" id="GO:0016121">
    <property type="term" value="P:carotene catabolic process"/>
    <property type="evidence" value="ECO:0007669"/>
    <property type="project" value="TreeGrafter"/>
</dbReference>
<keyword evidence="3" id="KW-0560">Oxidoreductase</keyword>
<gene>
    <name evidence="6" type="ORF">LTR84_005810</name>
</gene>
<comment type="caution">
    <text evidence="6">The sequence shown here is derived from an EMBL/GenBank/DDBJ whole genome shotgun (WGS) entry which is preliminary data.</text>
</comment>
<sequence length="543" mass="61020">MTTPAPIKGAEKLSTKWCPTEDLGGYDMPIRLEGEIGDVIVRGIIPKSVEGTFYRVAQDHFTPAPDGLSPLRGHGVVSAFRIHQGQVDFKIRYVQSDRYKLERNRKKSLFSDILHHPLSTHPCVRAVVDSTTNTNVIHWAGMLLACQELGPAYSMDPDTLETTGQDPFGNQIVTPSFTAHAKIDQHVNELVTWSVDIFNNQIISYSVDRNGTVKNEHRIKQSVGGLVHDIAITENWIVFCQWPTSLNLQGKPGDSMVVWDTSRPARFTVAPRNPDRPLDGSGWKPHEHRTYTHHVNSEIVHTAGAWEEGNKIYFEGTWPREALFPFWDNADGKPHDPETVVELVRLEIDTNQPSETNIPDPVVLVDIPNEFPRIDERFYNKKYDHIFFNVFHSDTEKCLVDKHIFEGLNATAMLTKSTGELKVYYPGPQCRCQEPVFIPRTDDSPEGDGYVIFAVDRLDVNLTNVVVLDTKSFEEPVAVIELPMRMRAQIHGNWVDARELTGKPLVIDPPLTHMSWKHRGPPPGVAVGGPEQIAVDRGITSSA</sequence>
<dbReference type="PANTHER" id="PTHR10543:SF89">
    <property type="entry name" value="CAROTENOID 9,10(9',10')-CLEAVAGE DIOXYGENASE 1"/>
    <property type="match status" value="1"/>
</dbReference>
<dbReference type="PANTHER" id="PTHR10543">
    <property type="entry name" value="BETA-CAROTENE DIOXYGENASE"/>
    <property type="match status" value="1"/>
</dbReference>
<dbReference type="Pfam" id="PF03055">
    <property type="entry name" value="RPE65"/>
    <property type="match status" value="1"/>
</dbReference>
<evidence type="ECO:0000256" key="3">
    <source>
        <dbReference type="ARBA" id="ARBA00023002"/>
    </source>
</evidence>
<name>A0AAV9N6S8_9EURO</name>
<dbReference type="Proteomes" id="UP001358417">
    <property type="component" value="Unassembled WGS sequence"/>
</dbReference>
<accession>A0AAV9N6S8</accession>
<feature type="binding site" evidence="5">
    <location>
        <position position="293"/>
    </location>
    <ligand>
        <name>Fe cation</name>
        <dbReference type="ChEBI" id="CHEBI:24875"/>
        <note>catalytic</note>
    </ligand>
</feature>
<feature type="binding site" evidence="5">
    <location>
        <position position="491"/>
    </location>
    <ligand>
        <name>Fe cation</name>
        <dbReference type="ChEBI" id="CHEBI:24875"/>
        <note>catalytic</note>
    </ligand>
</feature>
<evidence type="ECO:0000256" key="2">
    <source>
        <dbReference type="ARBA" id="ARBA00022723"/>
    </source>
</evidence>
<evidence type="ECO:0000256" key="4">
    <source>
        <dbReference type="ARBA" id="ARBA00023004"/>
    </source>
</evidence>